<dbReference type="EMBL" id="KZ825646">
    <property type="protein sequence ID" value="PYI25438.1"/>
    <property type="molecule type" value="Genomic_DNA"/>
</dbReference>
<evidence type="ECO:0000313" key="3">
    <source>
        <dbReference type="Proteomes" id="UP000248817"/>
    </source>
</evidence>
<reference evidence="2 3" key="1">
    <citation type="submission" date="2018-02" db="EMBL/GenBank/DDBJ databases">
        <title>The genomes of Aspergillus section Nigri reveals drivers in fungal speciation.</title>
        <authorList>
            <consortium name="DOE Joint Genome Institute"/>
            <person name="Vesth T.C."/>
            <person name="Nybo J."/>
            <person name="Theobald S."/>
            <person name="Brandl J."/>
            <person name="Frisvad J.C."/>
            <person name="Nielsen K.F."/>
            <person name="Lyhne E.K."/>
            <person name="Kogle M.E."/>
            <person name="Kuo A."/>
            <person name="Riley R."/>
            <person name="Clum A."/>
            <person name="Nolan M."/>
            <person name="Lipzen A."/>
            <person name="Salamov A."/>
            <person name="Henrissat B."/>
            <person name="Wiebenga A."/>
            <person name="De vries R.P."/>
            <person name="Grigoriev I.V."/>
            <person name="Mortensen U.H."/>
            <person name="Andersen M.R."/>
            <person name="Baker S.E."/>
        </authorList>
    </citation>
    <scope>NUCLEOTIDE SEQUENCE [LARGE SCALE GENOMIC DNA]</scope>
    <source>
        <strain evidence="2 3">CBS 114.80</strain>
    </source>
</reference>
<dbReference type="PANTHER" id="PTHR21021">
    <property type="entry name" value="GAF/PUTATIVE CYTOSKELETAL PROTEIN"/>
    <property type="match status" value="1"/>
</dbReference>
<accession>A0A2V5HLS2</accession>
<dbReference type="GO" id="GO:0031929">
    <property type="term" value="P:TOR signaling"/>
    <property type="evidence" value="ECO:0007669"/>
    <property type="project" value="TreeGrafter"/>
</dbReference>
<dbReference type="InterPro" id="IPR007303">
    <property type="entry name" value="TIP41-like"/>
</dbReference>
<name>A0A2V5HLS2_9EURO</name>
<dbReference type="AlphaFoldDB" id="A0A2V5HLS2"/>
<proteinExistence type="inferred from homology"/>
<keyword evidence="3" id="KW-1185">Reference proteome</keyword>
<evidence type="ECO:0000313" key="2">
    <source>
        <dbReference type="EMBL" id="PYI25438.1"/>
    </source>
</evidence>
<dbReference type="PANTHER" id="PTHR21021:SF16">
    <property type="entry name" value="TIP41-LIKE PROTEIN"/>
    <property type="match status" value="1"/>
</dbReference>
<evidence type="ECO:0000256" key="1">
    <source>
        <dbReference type="ARBA" id="ARBA00006658"/>
    </source>
</evidence>
<sequence length="278" mass="31870">MNILSCKPPGEANTTALSPFHRRPKSIAIQGFMVTTQTLPILKAEPIEKMTKDLGIAPPEMIFGDNFVEIAHERTPWKITFNAFDALDRVDKSGESMLQVAYSKQWQKSRERAHEGIKEIVKPFDWSYSTDYTGTLGPGSRPFEATTKRIPTDLLKRPDPILFYDDVVLYEDELADNGISMFSCKIRVMPARLLLLARFFLRLDNVLFRLRDTRIYVDFGTGEVIREYQSKECDYETVRQALALTRDDVPAAMRDPNRLSDFLRLVDTRLERAVLVAN</sequence>
<dbReference type="InterPro" id="IPR051330">
    <property type="entry name" value="Phosphatase_reg/MetRdx"/>
</dbReference>
<protein>
    <submittedName>
        <fullName evidence="2">Putative TOR signaling pathway protein TipA</fullName>
    </submittedName>
</protein>
<comment type="similarity">
    <text evidence="1">Belongs to the TIP41 family.</text>
</comment>
<gene>
    <name evidence="2" type="ORF">BP00DRAFT_431243</name>
</gene>
<organism evidence="2 3">
    <name type="scientific">Aspergillus indologenus CBS 114.80</name>
    <dbReference type="NCBI Taxonomy" id="1450541"/>
    <lineage>
        <taxon>Eukaryota</taxon>
        <taxon>Fungi</taxon>
        <taxon>Dikarya</taxon>
        <taxon>Ascomycota</taxon>
        <taxon>Pezizomycotina</taxon>
        <taxon>Eurotiomycetes</taxon>
        <taxon>Eurotiomycetidae</taxon>
        <taxon>Eurotiales</taxon>
        <taxon>Aspergillaceae</taxon>
        <taxon>Aspergillus</taxon>
        <taxon>Aspergillus subgen. Circumdati</taxon>
    </lineage>
</organism>
<dbReference type="Pfam" id="PF04176">
    <property type="entry name" value="TIP41"/>
    <property type="match status" value="1"/>
</dbReference>
<dbReference type="GO" id="GO:0005829">
    <property type="term" value="C:cytosol"/>
    <property type="evidence" value="ECO:0007669"/>
    <property type="project" value="TreeGrafter"/>
</dbReference>
<dbReference type="Proteomes" id="UP000248817">
    <property type="component" value="Unassembled WGS sequence"/>
</dbReference>